<keyword evidence="5" id="KW-1133">Transmembrane helix</keyword>
<dbReference type="SUPFAM" id="SSF53649">
    <property type="entry name" value="Alkaline phosphatase-like"/>
    <property type="match status" value="1"/>
</dbReference>
<dbReference type="OrthoDB" id="243547at2"/>
<keyword evidence="3" id="KW-1003">Cell membrane</keyword>
<evidence type="ECO:0000256" key="2">
    <source>
        <dbReference type="ARBA" id="ARBA00004936"/>
    </source>
</evidence>
<keyword evidence="6" id="KW-0472">Membrane</keyword>
<dbReference type="InterPro" id="IPR017850">
    <property type="entry name" value="Alkaline_phosphatase_core_sf"/>
</dbReference>
<organism evidence="8 9">
    <name type="scientific">Paenibacillus thalictri</name>
    <dbReference type="NCBI Taxonomy" id="2527873"/>
    <lineage>
        <taxon>Bacteria</taxon>
        <taxon>Bacillati</taxon>
        <taxon>Bacillota</taxon>
        <taxon>Bacilli</taxon>
        <taxon>Bacillales</taxon>
        <taxon>Paenibacillaceae</taxon>
        <taxon>Paenibacillus</taxon>
    </lineage>
</organism>
<dbReference type="InterPro" id="IPR050448">
    <property type="entry name" value="OpgB/LTA_synthase_biosynth"/>
</dbReference>
<dbReference type="PANTHER" id="PTHR47371">
    <property type="entry name" value="LIPOTEICHOIC ACID SYNTHASE"/>
    <property type="match status" value="1"/>
</dbReference>
<dbReference type="PANTHER" id="PTHR47371:SF3">
    <property type="entry name" value="PHOSPHOGLYCEROL TRANSFERASE I"/>
    <property type="match status" value="1"/>
</dbReference>
<feature type="domain" description="Sulfatase N-terminal" evidence="7">
    <location>
        <begin position="62"/>
        <end position="355"/>
    </location>
</feature>
<evidence type="ECO:0000256" key="3">
    <source>
        <dbReference type="ARBA" id="ARBA00022475"/>
    </source>
</evidence>
<dbReference type="EMBL" id="SIRE01000006">
    <property type="protein sequence ID" value="TBL80034.1"/>
    <property type="molecule type" value="Genomic_DNA"/>
</dbReference>
<evidence type="ECO:0000313" key="9">
    <source>
        <dbReference type="Proteomes" id="UP000293142"/>
    </source>
</evidence>
<reference evidence="8 9" key="1">
    <citation type="submission" date="2019-02" db="EMBL/GenBank/DDBJ databases">
        <title>Paenibacillus sp. nov., isolated from surface-sterilized tissue of Thalictrum simplex L.</title>
        <authorList>
            <person name="Tuo L."/>
        </authorList>
    </citation>
    <scope>NUCLEOTIDE SEQUENCE [LARGE SCALE GENOMIC DNA]</scope>
    <source>
        <strain evidence="8 9">N2SHLJ1</strain>
    </source>
</reference>
<accession>A0A4Q9DT02</accession>
<evidence type="ECO:0000256" key="4">
    <source>
        <dbReference type="ARBA" id="ARBA00022692"/>
    </source>
</evidence>
<comment type="pathway">
    <text evidence="2">Cell wall biogenesis; lipoteichoic acid biosynthesis.</text>
</comment>
<keyword evidence="9" id="KW-1185">Reference proteome</keyword>
<dbReference type="GO" id="GO:0005886">
    <property type="term" value="C:plasma membrane"/>
    <property type="evidence" value="ECO:0007669"/>
    <property type="project" value="UniProtKB-SubCell"/>
</dbReference>
<evidence type="ECO:0000256" key="5">
    <source>
        <dbReference type="ARBA" id="ARBA00022989"/>
    </source>
</evidence>
<comment type="caution">
    <text evidence="8">The sequence shown here is derived from an EMBL/GenBank/DDBJ whole genome shotgun (WGS) entry which is preliminary data.</text>
</comment>
<comment type="subcellular location">
    <subcellularLocation>
        <location evidence="1">Cell membrane</location>
        <topology evidence="1">Multi-pass membrane protein</topology>
    </subcellularLocation>
</comment>
<gene>
    <name evidence="8" type="ORF">EYB31_10290</name>
</gene>
<name>A0A4Q9DT02_9BACL</name>
<dbReference type="InterPro" id="IPR000917">
    <property type="entry name" value="Sulfatase_N"/>
</dbReference>
<sequence length="519" mass="58235">MSLKLISKINARTRITVFRLGGLFAVALLLLSVTSSFYESGNRKIVLTPVSQLSGEQLQKKPNIIVVLSEAFWDPTVMENVKFSRDPIPFFHALAGQYSSGWLFSPQFGGVTANVEFEVLTGNSVRFLSTDTVAYEQHVKTNIDSLASILSGQGYTAKAISPFHNWFANSRETYQRFGFSRFISMEFFNPNEYEGPYLADRAVAKRIIEETQKTDGPDFIYANTMENHYHFWPGKFKHNTIDVKGDLPRVDAGLLETYAQGISDADRMLEQLVSHYSQSGEPTVIVFFGDHLPFLEDDYMVYVDAKYISGESDPDFLTKIHRTPVIVWNNFAGKPRDDLNISPSFLSPYVLHLAGLQGTDYTNYLYDLSRKIPVIPPKEYYEKFHIQEADLQEYEQRQQAMLAGELTDQSPRSIAMGYGDPALNDYEPKEITAGDSFRTDAGRSTLIVRGGPFGLGSTVLIDGKPQPTTWQSESALTVVLPKETYASPGSLDVQVKVIDEKETVLAESKPVRIKVLSKP</sequence>
<dbReference type="CDD" id="cd16015">
    <property type="entry name" value="LTA_synthase"/>
    <property type="match status" value="1"/>
</dbReference>
<dbReference type="Gene3D" id="3.40.720.10">
    <property type="entry name" value="Alkaline Phosphatase, subunit A"/>
    <property type="match status" value="1"/>
</dbReference>
<protein>
    <submittedName>
        <fullName evidence="8">LTA synthase family protein</fullName>
    </submittedName>
</protein>
<keyword evidence="4" id="KW-0812">Transmembrane</keyword>
<evidence type="ECO:0000256" key="6">
    <source>
        <dbReference type="ARBA" id="ARBA00023136"/>
    </source>
</evidence>
<evidence type="ECO:0000313" key="8">
    <source>
        <dbReference type="EMBL" id="TBL80034.1"/>
    </source>
</evidence>
<evidence type="ECO:0000259" key="7">
    <source>
        <dbReference type="Pfam" id="PF00884"/>
    </source>
</evidence>
<dbReference type="Pfam" id="PF00884">
    <property type="entry name" value="Sulfatase"/>
    <property type="match status" value="1"/>
</dbReference>
<dbReference type="AlphaFoldDB" id="A0A4Q9DT02"/>
<dbReference type="Proteomes" id="UP000293142">
    <property type="component" value="Unassembled WGS sequence"/>
</dbReference>
<proteinExistence type="predicted"/>
<evidence type="ECO:0000256" key="1">
    <source>
        <dbReference type="ARBA" id="ARBA00004651"/>
    </source>
</evidence>